<dbReference type="PROSITE" id="PS51447">
    <property type="entry name" value="FDX_ACB"/>
    <property type="match status" value="1"/>
</dbReference>
<dbReference type="STRING" id="1823756.A4H34_07010"/>
<dbReference type="AlphaFoldDB" id="A0A179B583"/>
<dbReference type="PROSITE" id="PS50886">
    <property type="entry name" value="TRBD"/>
    <property type="match status" value="1"/>
</dbReference>
<dbReference type="SUPFAM" id="SSF46955">
    <property type="entry name" value="Putative DNA-binding domain"/>
    <property type="match status" value="1"/>
</dbReference>
<feature type="binding site" evidence="15">
    <location>
        <position position="560"/>
    </location>
    <ligand>
        <name>Mg(2+)</name>
        <dbReference type="ChEBI" id="CHEBI:18420"/>
        <note>shared with alpha subunit</note>
    </ligand>
</feature>
<evidence type="ECO:0000259" key="19">
    <source>
        <dbReference type="PROSITE" id="PS51447"/>
    </source>
</evidence>
<evidence type="ECO:0000313" key="21">
    <source>
        <dbReference type="EMBL" id="OAP86852.1"/>
    </source>
</evidence>
<evidence type="ECO:0000256" key="6">
    <source>
        <dbReference type="ARBA" id="ARBA00022598"/>
    </source>
</evidence>
<evidence type="ECO:0000259" key="18">
    <source>
        <dbReference type="PROSITE" id="PS50886"/>
    </source>
</evidence>
<dbReference type="InterPro" id="IPR041616">
    <property type="entry name" value="PheRS_beta_core"/>
</dbReference>
<dbReference type="InterPro" id="IPR020825">
    <property type="entry name" value="Phe-tRNA_synthase-like_B3/B4"/>
</dbReference>
<evidence type="ECO:0000313" key="22">
    <source>
        <dbReference type="Proteomes" id="UP000078368"/>
    </source>
</evidence>
<sequence length="922" mass="97544">MPLVPTQWLAEHVEIPEGLTAQELAAALVKVGLEEETIHSAEVTGPVVVGKVLARSPEKQKNGKVVNYCRVDVGEHNDAPGTGKEPSDLPSRGIICGAHNFDVGDYVVVSLPGAVLPGGFAISARKTYGHLSDGMICSALELGLGEDHDGIIGLAAAGDDEAVKKLPGVGCDVLPYLGIGGETLEINITPDRGYCFSMRGVAREYHHSTGGAFTDRGLPESRQNFLDPGETADSIPSDTENGFAVEVRDGSPIHGNVGCDRFVTRIVRGIDPKAESPKWLRDRLTAAGMRPISLAVDATNYVMLDLGQPLHAYDLDKMRGPIVVRRARAGERHTTLDDVERTLDPEDLLITDDGAERVLGIAGVMGGADTEITDETVNVLIEAAHFDPVSIARSARRHKLASEASKRFERGADPELPPVAAQNVVDLLVKYGGGTVGDEVFDLRNFPAPEAQDFRLSEVERLTGLDLSDERIIDVLREIGCEVEVLGDGASGASGESNADRPAPAGNGSGGGSGAAEESDAEELIAEKSKNGASTGGEKTVRVTPPTWRPDLIGPAHFVEEVARLVGYDEIPVRLPRANVGRGITAVQRARRDAARTLAEQGWVQVLSYPFISADALERQGIAAGDERRRLLRLANPLQEDAPYLRSSILDSLLETARLNVSRSNPSVAVFEQGLVTRPENLVPAAPAGVGARPSDDELKALHCAIPSQPHHVAGVACGPKAPAAYGYAPEPWDWRDAIEAAFSVAACAGVDAVAEAAECAPWHPGRCARIQSKDGRTVGYAGELAPAVCKAWGLPARSVAFEVDMDALTGAESGKATSSLAPLEVKPVTTAPAAKEDIALVVDSDVTAAQVENVIRKAAGDLLESAVLFDVYTGDQVGKGKKSLAFALRFRSDHTLTAEETAGVRKRIVKAARKSGAELRA</sequence>
<keyword evidence="8 15" id="KW-0547">Nucleotide-binding</keyword>
<dbReference type="SMART" id="SM00896">
    <property type="entry name" value="FDX-ACB"/>
    <property type="match status" value="1"/>
</dbReference>
<dbReference type="InterPro" id="IPR005146">
    <property type="entry name" value="B3/B4_tRNA-bd"/>
</dbReference>
<evidence type="ECO:0000256" key="5">
    <source>
        <dbReference type="ARBA" id="ARBA00022555"/>
    </source>
</evidence>
<dbReference type="Gene3D" id="3.30.930.10">
    <property type="entry name" value="Bira Bifunctional Protein, Domain 2"/>
    <property type="match status" value="1"/>
</dbReference>
<dbReference type="Pfam" id="PF03484">
    <property type="entry name" value="B5"/>
    <property type="match status" value="1"/>
</dbReference>
<keyword evidence="6 15" id="KW-0436">Ligase</keyword>
<dbReference type="HAMAP" id="MF_00283">
    <property type="entry name" value="Phe_tRNA_synth_beta1"/>
    <property type="match status" value="1"/>
</dbReference>
<evidence type="ECO:0000256" key="14">
    <source>
        <dbReference type="ARBA" id="ARBA00049255"/>
    </source>
</evidence>
<dbReference type="SMART" id="SM00874">
    <property type="entry name" value="B5"/>
    <property type="match status" value="1"/>
</dbReference>
<dbReference type="PANTHER" id="PTHR10947:SF0">
    <property type="entry name" value="PHENYLALANINE--TRNA LIGASE BETA SUBUNIT"/>
    <property type="match status" value="1"/>
</dbReference>
<evidence type="ECO:0000256" key="15">
    <source>
        <dbReference type="HAMAP-Rule" id="MF_00283"/>
    </source>
</evidence>
<evidence type="ECO:0000256" key="13">
    <source>
        <dbReference type="ARBA" id="ARBA00023146"/>
    </source>
</evidence>
<keyword evidence="9 15" id="KW-0067">ATP-binding</keyword>
<comment type="caution">
    <text evidence="21">The sequence shown here is derived from an EMBL/GenBank/DDBJ whole genome shotgun (WGS) entry which is preliminary data.</text>
</comment>
<dbReference type="RefSeq" id="WP_064231496.1">
    <property type="nucleotide sequence ID" value="NZ_LVZK01000001.1"/>
</dbReference>
<dbReference type="PANTHER" id="PTHR10947">
    <property type="entry name" value="PHENYLALANYL-TRNA SYNTHETASE BETA CHAIN AND LEUCINE-RICH REPEAT-CONTAINING PROTEIN 47"/>
    <property type="match status" value="1"/>
</dbReference>
<reference evidence="21 22" key="1">
    <citation type="submission" date="2016-04" db="EMBL/GenBank/DDBJ databases">
        <title>Peptidophaga gingivicola gen. nov., sp. nov., isolated from human subgingival plaque.</title>
        <authorList>
            <person name="Beall C.J."/>
            <person name="Mokrzan E.M."/>
            <person name="Griffen A.L."/>
            <person name="Leys E.J."/>
        </authorList>
    </citation>
    <scope>NUCLEOTIDE SEQUENCE [LARGE SCALE GENOMIC DNA]</scope>
    <source>
        <strain evidence="21 22">BA112</strain>
    </source>
</reference>
<proteinExistence type="inferred from homology"/>
<dbReference type="InterPro" id="IPR002547">
    <property type="entry name" value="tRNA-bd_dom"/>
</dbReference>
<dbReference type="GO" id="GO:0000049">
    <property type="term" value="F:tRNA binding"/>
    <property type="evidence" value="ECO:0007669"/>
    <property type="project" value="UniProtKB-UniRule"/>
</dbReference>
<evidence type="ECO:0000256" key="9">
    <source>
        <dbReference type="ARBA" id="ARBA00022840"/>
    </source>
</evidence>
<evidence type="ECO:0000256" key="11">
    <source>
        <dbReference type="ARBA" id="ARBA00022884"/>
    </source>
</evidence>
<gene>
    <name evidence="15" type="primary">pheT</name>
    <name evidence="21" type="ORF">A4H34_07010</name>
</gene>
<keyword evidence="5 16" id="KW-0820">tRNA-binding</keyword>
<keyword evidence="4 15" id="KW-0963">Cytoplasm</keyword>
<dbReference type="GO" id="GO:0005524">
    <property type="term" value="F:ATP binding"/>
    <property type="evidence" value="ECO:0007669"/>
    <property type="project" value="UniProtKB-UniRule"/>
</dbReference>
<dbReference type="InterPro" id="IPR009061">
    <property type="entry name" value="DNA-bd_dom_put_sf"/>
</dbReference>
<keyword evidence="12 15" id="KW-0648">Protein biosynthesis</keyword>
<dbReference type="SUPFAM" id="SSF50249">
    <property type="entry name" value="Nucleic acid-binding proteins"/>
    <property type="match status" value="1"/>
</dbReference>
<dbReference type="SMART" id="SM00873">
    <property type="entry name" value="B3_4"/>
    <property type="match status" value="1"/>
</dbReference>
<feature type="binding site" evidence="15">
    <location>
        <position position="561"/>
    </location>
    <ligand>
        <name>Mg(2+)</name>
        <dbReference type="ChEBI" id="CHEBI:18420"/>
        <note>shared with alpha subunit</note>
    </ligand>
</feature>
<dbReference type="InterPro" id="IPR033714">
    <property type="entry name" value="tRNA_bind_bactPheRS"/>
</dbReference>
<keyword evidence="11 16" id="KW-0694">RNA-binding</keyword>
<dbReference type="GO" id="GO:0006432">
    <property type="term" value="P:phenylalanyl-tRNA aminoacylation"/>
    <property type="evidence" value="ECO:0007669"/>
    <property type="project" value="UniProtKB-UniRule"/>
</dbReference>
<keyword evidence="13 15" id="KW-0030">Aminoacyl-tRNA synthetase</keyword>
<dbReference type="Pfam" id="PF03483">
    <property type="entry name" value="B3_4"/>
    <property type="match status" value="1"/>
</dbReference>
<comment type="subcellular location">
    <subcellularLocation>
        <location evidence="1 15">Cytoplasm</location>
    </subcellularLocation>
</comment>
<keyword evidence="7 15" id="KW-0479">Metal-binding</keyword>
<evidence type="ECO:0000256" key="17">
    <source>
        <dbReference type="SAM" id="MobiDB-lite"/>
    </source>
</evidence>
<evidence type="ECO:0000259" key="20">
    <source>
        <dbReference type="PROSITE" id="PS51483"/>
    </source>
</evidence>
<evidence type="ECO:0000256" key="4">
    <source>
        <dbReference type="ARBA" id="ARBA00022490"/>
    </source>
</evidence>
<dbReference type="InterPro" id="IPR005121">
    <property type="entry name" value="Fdx_antiC-bd"/>
</dbReference>
<dbReference type="Gene3D" id="3.30.56.10">
    <property type="match status" value="2"/>
</dbReference>
<dbReference type="InterPro" id="IPR005147">
    <property type="entry name" value="tRNA_synthase_B5-dom"/>
</dbReference>
<protein>
    <recommendedName>
        <fullName evidence="15">Phenylalanine--tRNA ligase beta subunit</fullName>
        <ecNumber evidence="15">6.1.1.20</ecNumber>
    </recommendedName>
    <alternativeName>
        <fullName evidence="15">Phenylalanyl-tRNA synthetase beta subunit</fullName>
        <shortName evidence="15">PheRS</shortName>
    </alternativeName>
</protein>
<dbReference type="EMBL" id="LVZK01000001">
    <property type="protein sequence ID" value="OAP86852.1"/>
    <property type="molecule type" value="Genomic_DNA"/>
</dbReference>
<dbReference type="Gene3D" id="2.40.50.140">
    <property type="entry name" value="Nucleic acid-binding proteins"/>
    <property type="match status" value="1"/>
</dbReference>
<comment type="similarity">
    <text evidence="2 15">Belongs to the phenylalanyl-tRNA synthetase beta subunit family. Type 1 subfamily.</text>
</comment>
<dbReference type="Gene3D" id="3.50.40.10">
    <property type="entry name" value="Phenylalanyl-trna Synthetase, Chain B, domain 3"/>
    <property type="match status" value="1"/>
</dbReference>
<dbReference type="Pfam" id="PF17759">
    <property type="entry name" value="tRNA_synthFbeta"/>
    <property type="match status" value="1"/>
</dbReference>
<dbReference type="CDD" id="cd02796">
    <property type="entry name" value="tRNA_bind_bactPheRS"/>
    <property type="match status" value="1"/>
</dbReference>
<comment type="cofactor">
    <cofactor evidence="15">
        <name>Mg(2+)</name>
        <dbReference type="ChEBI" id="CHEBI:18420"/>
    </cofactor>
    <text evidence="15">Binds 2 magnesium ions per tetramer.</text>
</comment>
<comment type="caution">
    <text evidence="15">Lacks conserved residue(s) required for the propagation of feature annotation.</text>
</comment>
<dbReference type="OrthoDB" id="9805455at2"/>
<feature type="domain" description="TRNA-binding" evidence="18">
    <location>
        <begin position="41"/>
        <end position="167"/>
    </location>
</feature>
<dbReference type="Pfam" id="PF03147">
    <property type="entry name" value="FDX-ACB"/>
    <property type="match status" value="1"/>
</dbReference>
<evidence type="ECO:0000256" key="3">
    <source>
        <dbReference type="ARBA" id="ARBA00011209"/>
    </source>
</evidence>
<accession>A0A179B583</accession>
<dbReference type="EC" id="6.1.1.20" evidence="15"/>
<feature type="binding site" evidence="15">
    <location>
        <position position="551"/>
    </location>
    <ligand>
        <name>Mg(2+)</name>
        <dbReference type="ChEBI" id="CHEBI:18420"/>
        <note>shared with alpha subunit</note>
    </ligand>
</feature>
<evidence type="ECO:0000256" key="16">
    <source>
        <dbReference type="PROSITE-ProRule" id="PRU00209"/>
    </source>
</evidence>
<dbReference type="Gene3D" id="3.30.70.380">
    <property type="entry name" value="Ferrodoxin-fold anticodon-binding domain"/>
    <property type="match status" value="1"/>
</dbReference>
<dbReference type="GO" id="GO:0000287">
    <property type="term" value="F:magnesium ion binding"/>
    <property type="evidence" value="ECO:0007669"/>
    <property type="project" value="UniProtKB-UniRule"/>
</dbReference>
<dbReference type="GO" id="GO:0009328">
    <property type="term" value="C:phenylalanine-tRNA ligase complex"/>
    <property type="evidence" value="ECO:0007669"/>
    <property type="project" value="TreeGrafter"/>
</dbReference>
<dbReference type="CDD" id="cd00769">
    <property type="entry name" value="PheRS_beta_core"/>
    <property type="match status" value="1"/>
</dbReference>
<name>A0A179B583_9ACTO</name>
<dbReference type="PROSITE" id="PS51483">
    <property type="entry name" value="B5"/>
    <property type="match status" value="1"/>
</dbReference>
<dbReference type="InterPro" id="IPR045060">
    <property type="entry name" value="Phe-tRNA-ligase_IIc_bsu"/>
</dbReference>
<keyword evidence="22" id="KW-1185">Reference proteome</keyword>
<evidence type="ECO:0000256" key="10">
    <source>
        <dbReference type="ARBA" id="ARBA00022842"/>
    </source>
</evidence>
<evidence type="ECO:0000256" key="2">
    <source>
        <dbReference type="ARBA" id="ARBA00008653"/>
    </source>
</evidence>
<dbReference type="Pfam" id="PF01588">
    <property type="entry name" value="tRNA_bind"/>
    <property type="match status" value="1"/>
</dbReference>
<dbReference type="SUPFAM" id="SSF56037">
    <property type="entry name" value="PheT/TilS domain"/>
    <property type="match status" value="1"/>
</dbReference>
<comment type="catalytic activity">
    <reaction evidence="14 15">
        <text>tRNA(Phe) + L-phenylalanine + ATP = L-phenylalanyl-tRNA(Phe) + AMP + diphosphate + H(+)</text>
        <dbReference type="Rhea" id="RHEA:19413"/>
        <dbReference type="Rhea" id="RHEA-COMP:9668"/>
        <dbReference type="Rhea" id="RHEA-COMP:9699"/>
        <dbReference type="ChEBI" id="CHEBI:15378"/>
        <dbReference type="ChEBI" id="CHEBI:30616"/>
        <dbReference type="ChEBI" id="CHEBI:33019"/>
        <dbReference type="ChEBI" id="CHEBI:58095"/>
        <dbReference type="ChEBI" id="CHEBI:78442"/>
        <dbReference type="ChEBI" id="CHEBI:78531"/>
        <dbReference type="ChEBI" id="CHEBI:456215"/>
        <dbReference type="EC" id="6.1.1.20"/>
    </reaction>
</comment>
<evidence type="ECO:0000256" key="12">
    <source>
        <dbReference type="ARBA" id="ARBA00022917"/>
    </source>
</evidence>
<dbReference type="InterPro" id="IPR036690">
    <property type="entry name" value="Fdx_antiC-bd_sf"/>
</dbReference>
<dbReference type="InterPro" id="IPR045864">
    <property type="entry name" value="aa-tRNA-synth_II/BPL/LPL"/>
</dbReference>
<keyword evidence="10 15" id="KW-0460">Magnesium</keyword>
<feature type="domain" description="B5" evidence="20">
    <location>
        <begin position="447"/>
        <end position="573"/>
    </location>
</feature>
<dbReference type="SUPFAM" id="SSF54991">
    <property type="entry name" value="Anticodon-binding domain of PheRS"/>
    <property type="match status" value="1"/>
</dbReference>
<organism evidence="21 22">
    <name type="scientific">Peptidiphaga gingivicola</name>
    <dbReference type="NCBI Taxonomy" id="2741497"/>
    <lineage>
        <taxon>Bacteria</taxon>
        <taxon>Bacillati</taxon>
        <taxon>Actinomycetota</taxon>
        <taxon>Actinomycetes</taxon>
        <taxon>Actinomycetales</taxon>
        <taxon>Actinomycetaceae</taxon>
        <taxon>Peptidiphaga</taxon>
    </lineage>
</organism>
<dbReference type="Proteomes" id="UP000078368">
    <property type="component" value="Unassembled WGS sequence"/>
</dbReference>
<evidence type="ECO:0000256" key="8">
    <source>
        <dbReference type="ARBA" id="ARBA00022741"/>
    </source>
</evidence>
<dbReference type="FunFam" id="3.30.70.380:FF:000001">
    <property type="entry name" value="Phenylalanine--tRNA ligase beta subunit"/>
    <property type="match status" value="1"/>
</dbReference>
<evidence type="ECO:0000256" key="7">
    <source>
        <dbReference type="ARBA" id="ARBA00022723"/>
    </source>
</evidence>
<dbReference type="GO" id="GO:0004826">
    <property type="term" value="F:phenylalanine-tRNA ligase activity"/>
    <property type="evidence" value="ECO:0007669"/>
    <property type="project" value="UniProtKB-UniRule"/>
</dbReference>
<dbReference type="InterPro" id="IPR004532">
    <property type="entry name" value="Phe-tRNA-ligase_IIc_bsu_bact"/>
</dbReference>
<dbReference type="SUPFAM" id="SSF55681">
    <property type="entry name" value="Class II aaRS and biotin synthetases"/>
    <property type="match status" value="1"/>
</dbReference>
<evidence type="ECO:0000256" key="1">
    <source>
        <dbReference type="ARBA" id="ARBA00004496"/>
    </source>
</evidence>
<feature type="domain" description="FDX-ACB" evidence="19">
    <location>
        <begin position="830"/>
        <end position="921"/>
    </location>
</feature>
<feature type="region of interest" description="Disordered" evidence="17">
    <location>
        <begin position="490"/>
        <end position="550"/>
    </location>
</feature>
<dbReference type="InterPro" id="IPR012340">
    <property type="entry name" value="NA-bd_OB-fold"/>
</dbReference>
<comment type="subunit">
    <text evidence="3 15">Tetramer of two alpha and two beta subunits.</text>
</comment>